<evidence type="ECO:0000313" key="2">
    <source>
        <dbReference type="Proteomes" id="UP000006402"/>
    </source>
</evidence>
<dbReference type="Proteomes" id="UP000006402">
    <property type="component" value="Unassembled WGS sequence"/>
</dbReference>
<comment type="caution">
    <text evidence="1">The sequence shown here is derived from an EMBL/GenBank/DDBJ whole genome shotgun (WGS) entry which is preliminary data.</text>
</comment>
<protein>
    <submittedName>
        <fullName evidence="1">Uncharacterized protein</fullName>
    </submittedName>
</protein>
<reference evidence="1 2" key="1">
    <citation type="submission" date="2012-04" db="EMBL/GenBank/DDBJ databases">
        <authorList>
            <person name="Weinstock G."/>
            <person name="Sodergren E."/>
            <person name="Lobos E.A."/>
            <person name="Fulton L."/>
            <person name="Fulton R."/>
            <person name="Courtney L."/>
            <person name="Fronick C."/>
            <person name="O'Laughlin M."/>
            <person name="Godfrey J."/>
            <person name="Wilson R.M."/>
            <person name="Miner T."/>
            <person name="Farmer C."/>
            <person name="Delehaunty K."/>
            <person name="Cordes M."/>
            <person name="Minx P."/>
            <person name="Tomlinson C."/>
            <person name="Chen J."/>
            <person name="Wollam A."/>
            <person name="Pepin K.H."/>
            <person name="Bhonagiri V."/>
            <person name="Zhang X."/>
            <person name="Suruliraj S."/>
            <person name="Warren W."/>
            <person name="Mitreva M."/>
            <person name="Mardis E.R."/>
            <person name="Wilson R.K."/>
        </authorList>
    </citation>
    <scope>NUCLEOTIDE SEQUENCE [LARGE SCALE GENOMIC DNA]</scope>
    <source>
        <strain evidence="1 2">R496</strain>
    </source>
</reference>
<accession>A0AAV3GUW0</accession>
<dbReference type="AlphaFoldDB" id="A0AAV3GUW0"/>
<proteinExistence type="predicted"/>
<name>A0AAV3GUW0_ENTFC</name>
<dbReference type="EMBL" id="AMAH01000122">
    <property type="protein sequence ID" value="EJX52362.1"/>
    <property type="molecule type" value="Genomic_DNA"/>
</dbReference>
<organism evidence="1 2">
    <name type="scientific">Enterococcus faecium R496</name>
    <dbReference type="NCBI Taxonomy" id="1134836"/>
    <lineage>
        <taxon>Bacteria</taxon>
        <taxon>Bacillati</taxon>
        <taxon>Bacillota</taxon>
        <taxon>Bacilli</taxon>
        <taxon>Lactobacillales</taxon>
        <taxon>Enterococcaceae</taxon>
        <taxon>Enterococcus</taxon>
    </lineage>
</organism>
<sequence>MIRSSNRFHELLVSFYFYKERGCDRSGQLQEISAYFRRSYF</sequence>
<evidence type="ECO:0000313" key="1">
    <source>
        <dbReference type="EMBL" id="EJX52362.1"/>
    </source>
</evidence>
<gene>
    <name evidence="1" type="ORF">HMPREF1378_01698</name>
</gene>